<dbReference type="Proteomes" id="UP000646548">
    <property type="component" value="Unassembled WGS sequence"/>
</dbReference>
<comment type="caution">
    <text evidence="1">The sequence shown here is derived from an EMBL/GenBank/DDBJ whole genome shotgun (WGS) entry which is preliminary data.</text>
</comment>
<accession>A0A834FNR8</accession>
<organism evidence="1 2">
    <name type="scientific">Oryzias melastigma</name>
    <name type="common">Marine medaka</name>
    <dbReference type="NCBI Taxonomy" id="30732"/>
    <lineage>
        <taxon>Eukaryota</taxon>
        <taxon>Metazoa</taxon>
        <taxon>Chordata</taxon>
        <taxon>Craniata</taxon>
        <taxon>Vertebrata</taxon>
        <taxon>Euteleostomi</taxon>
        <taxon>Actinopterygii</taxon>
        <taxon>Neopterygii</taxon>
        <taxon>Teleostei</taxon>
        <taxon>Neoteleostei</taxon>
        <taxon>Acanthomorphata</taxon>
        <taxon>Ovalentaria</taxon>
        <taxon>Atherinomorphae</taxon>
        <taxon>Beloniformes</taxon>
        <taxon>Adrianichthyidae</taxon>
        <taxon>Oryziinae</taxon>
        <taxon>Oryzias</taxon>
    </lineage>
</organism>
<sequence length="82" mass="9279">MLASTGPLYSLPDRPALLLTGLDRSTPYLTGPLYSLPDRTTPYRTGPLYSLPDIISMRRVEAMTRRCHRSHPADLLLIQLRK</sequence>
<dbReference type="EMBL" id="WKFB01000053">
    <property type="protein sequence ID" value="KAF6737630.1"/>
    <property type="molecule type" value="Genomic_DNA"/>
</dbReference>
<protein>
    <submittedName>
        <fullName evidence="1">Uncharacterized protein</fullName>
    </submittedName>
</protein>
<gene>
    <name evidence="1" type="ORF">FQA47_025455</name>
</gene>
<evidence type="ECO:0000313" key="2">
    <source>
        <dbReference type="Proteomes" id="UP000646548"/>
    </source>
</evidence>
<dbReference type="AlphaFoldDB" id="A0A834FNR8"/>
<proteinExistence type="predicted"/>
<reference evidence="1" key="1">
    <citation type="journal article" name="BMC Genomics">
        <title>Long-read sequencing and de novo genome assembly of marine medaka (Oryzias melastigma).</title>
        <authorList>
            <person name="Liang P."/>
            <person name="Saqib H.S.A."/>
            <person name="Ni X."/>
            <person name="Shen Y."/>
        </authorList>
    </citation>
    <scope>NUCLEOTIDE SEQUENCE</scope>
    <source>
        <strain evidence="1">Bigg-433</strain>
    </source>
</reference>
<name>A0A834FNR8_ORYME</name>
<evidence type="ECO:0000313" key="1">
    <source>
        <dbReference type="EMBL" id="KAF6737630.1"/>
    </source>
</evidence>